<gene>
    <name evidence="1" type="ORF">ACFSL4_01740</name>
</gene>
<accession>A0ABW4IJC3</accession>
<sequence>MVSLWRASRRSITTIDDYIQAFQYGGNTYVAPTMGPTQTMPGVAKERLPADFVGYAVQAATNSVLFACLSVRQDVFSSVRFQWQRLTNGSPSELFGTRELALLEEPWTGGTTQDLLARMIQDADLAGNSYWTVQADQLVRLRPDWVDIVAEPIMLRGGRLGWRRLGYIYSEPDGDPVVLLADEVAHFAPKPDPLASFRGMSWMTPLAREARNDNLMSAHKEALFENRATPNVIVSFDREVKPDSLAKFQARMDAEHRGPRNAGKTMYVGGGADVTVVGSNMQELDFTRVQGAGETRIAAAAGVPPVIVGLSEGLAAATYSNYSQARRRFADGTMHPLWANAAGSLARIVRTTGPVASGAVRLWYDARGVPFLREDRKDAAEIQGRQAQTIRTLVDAGYTPDSVQRAVDAEDWSLLTHTGLFSVQLQPPGAGQASDPAVRALAMALATRLQLPAPAPDASSSQE</sequence>
<proteinExistence type="predicted"/>
<comment type="caution">
    <text evidence="1">The sequence shown here is derived from an EMBL/GenBank/DDBJ whole genome shotgun (WGS) entry which is preliminary data.</text>
</comment>
<dbReference type="InterPro" id="IPR006944">
    <property type="entry name" value="Phage/GTA_portal"/>
</dbReference>
<organism evidence="1 2">
    <name type="scientific">Streptomyces caeni</name>
    <dbReference type="NCBI Taxonomy" id="2307231"/>
    <lineage>
        <taxon>Bacteria</taxon>
        <taxon>Bacillati</taxon>
        <taxon>Actinomycetota</taxon>
        <taxon>Actinomycetes</taxon>
        <taxon>Kitasatosporales</taxon>
        <taxon>Streptomycetaceae</taxon>
        <taxon>Streptomyces</taxon>
    </lineage>
</organism>
<evidence type="ECO:0000313" key="1">
    <source>
        <dbReference type="EMBL" id="MFD1656988.1"/>
    </source>
</evidence>
<keyword evidence="2" id="KW-1185">Reference proteome</keyword>
<evidence type="ECO:0000313" key="2">
    <source>
        <dbReference type="Proteomes" id="UP001597261"/>
    </source>
</evidence>
<reference evidence="2" key="1">
    <citation type="journal article" date="2019" name="Int. J. Syst. Evol. Microbiol.">
        <title>The Global Catalogue of Microorganisms (GCM) 10K type strain sequencing project: providing services to taxonomists for standard genome sequencing and annotation.</title>
        <authorList>
            <consortium name="The Broad Institute Genomics Platform"/>
            <consortium name="The Broad Institute Genome Sequencing Center for Infectious Disease"/>
            <person name="Wu L."/>
            <person name="Ma J."/>
        </authorList>
    </citation>
    <scope>NUCLEOTIDE SEQUENCE [LARGE SCALE GENOMIC DNA]</scope>
    <source>
        <strain evidence="2">CGMCC 1.12470</strain>
    </source>
</reference>
<protein>
    <submittedName>
        <fullName evidence="1">Phage portal protein</fullName>
    </submittedName>
</protein>
<dbReference type="Pfam" id="PF04860">
    <property type="entry name" value="Phage_portal"/>
    <property type="match status" value="1"/>
</dbReference>
<dbReference type="EMBL" id="JBHUDX010000004">
    <property type="protein sequence ID" value="MFD1656988.1"/>
    <property type="molecule type" value="Genomic_DNA"/>
</dbReference>
<name>A0ABW4IJC3_9ACTN</name>
<dbReference type="Proteomes" id="UP001597261">
    <property type="component" value="Unassembled WGS sequence"/>
</dbReference>
<dbReference type="RefSeq" id="WP_381077408.1">
    <property type="nucleotide sequence ID" value="NZ_JBHUDX010000004.1"/>
</dbReference>